<accession>A0A0E3RBW3</accession>
<dbReference type="GeneID" id="24864576"/>
<dbReference type="PANTHER" id="PTHR43581">
    <property type="entry name" value="ATP/GTP PHOSPHATASE"/>
    <property type="match status" value="1"/>
</dbReference>
<dbReference type="InterPro" id="IPR027417">
    <property type="entry name" value="P-loop_NTPase"/>
</dbReference>
<dbReference type="Proteomes" id="UP000033116">
    <property type="component" value="Chromosome"/>
</dbReference>
<reference evidence="2 3" key="1">
    <citation type="submission" date="2014-07" db="EMBL/GenBank/DDBJ databases">
        <title>Methanogenic archaea and the global carbon cycle.</title>
        <authorList>
            <person name="Henriksen J.R."/>
            <person name="Luke J."/>
            <person name="Reinhart S."/>
            <person name="Benedict M.N."/>
            <person name="Youngblut N.D."/>
            <person name="Metcalf M.E."/>
            <person name="Whitaker R.J."/>
            <person name="Metcalf W.W."/>
        </authorList>
    </citation>
    <scope>NUCLEOTIDE SEQUENCE [LARGE SCALE GENOMIC DNA]</scope>
    <source>
        <strain evidence="2 3">SarPi</strain>
    </source>
</reference>
<dbReference type="InterPro" id="IPR041685">
    <property type="entry name" value="AAA_GajA/Old/RecF-like"/>
</dbReference>
<dbReference type="RefSeq" id="WP_048043187.1">
    <property type="nucleotide sequence ID" value="NZ_CP009511.1"/>
</dbReference>
<dbReference type="EMBL" id="CP009511">
    <property type="protein sequence ID" value="AKB61374.1"/>
    <property type="molecule type" value="Genomic_DNA"/>
</dbReference>
<proteinExistence type="predicted"/>
<protein>
    <recommendedName>
        <fullName evidence="1">Endonuclease GajA/Old nuclease/RecF-like AAA domain-containing protein</fullName>
    </recommendedName>
</protein>
<dbReference type="Pfam" id="PF13175">
    <property type="entry name" value="AAA_15"/>
    <property type="match status" value="1"/>
</dbReference>
<evidence type="ECO:0000259" key="1">
    <source>
        <dbReference type="Pfam" id="PF13175"/>
    </source>
</evidence>
<evidence type="ECO:0000313" key="2">
    <source>
        <dbReference type="EMBL" id="AKB61374.1"/>
    </source>
</evidence>
<feature type="domain" description="Endonuclease GajA/Old nuclease/RecF-like AAA" evidence="1">
    <location>
        <begin position="27"/>
        <end position="355"/>
    </location>
</feature>
<sequence length="622" mass="72875">MQHLIKEVKLHDESYSFLTGSDYPEDRIELMSKLNIFVGENNSGKSRLLRSLLSNELDYVPDSSFIEDYNNFVESLKNEFECYFQKVGIDIKHFDKIYKTLNEINQIKYIKESTNLYRNLSQLEQHIKVLENNGNISTGGISNPVIAKTLLQILGAKKDIFKGDLEDCLKLPEFKRIYIPILRGTKPLKYIDDKKFDYEDFYGIRTRKDYFNNSDEISNKIEVFTGATSYNEIKYFLLGDLKERKLIARYEKYLSENFFDNKPIALIPSRSNGVITVKVGDEKERPIYEMGDGIESIIVLTMPLFLNKGKNLLVFIEEPEKLLHPGLQRKLIETLLYEEGFEDYQYFITTHSNHLLDITFDFSKISVYTLRKKLDEGTHDEKEPKFLIENLSQGDISALELLGVRNSSVFLSNCTIWVEGITDRLYFRHYLKLYFEYMKNKGEEFTEFKEDFHYSFVEYGGGNITHWSFLDKEDHPINVNRLCGKLFLITDKDKNKDGRHEELEKKLGDRFCCLECKEIENLLSKKVLLEVVKDYEKGKSIPDDFEESDYKDKPLGKFIDGKLGANRTRKASYAIEKYGSTVSDKLGFCQRARNYTIEWDDLSEEAKEISERMYRFIEQNNK</sequence>
<evidence type="ECO:0000313" key="3">
    <source>
        <dbReference type="Proteomes" id="UP000033116"/>
    </source>
</evidence>
<dbReference type="HOGENOM" id="CLU_028862_0_0_2"/>
<organism evidence="2 3">
    <name type="scientific">Methanosarcina mazei SarPi</name>
    <dbReference type="NCBI Taxonomy" id="1434115"/>
    <lineage>
        <taxon>Archaea</taxon>
        <taxon>Methanobacteriati</taxon>
        <taxon>Methanobacteriota</taxon>
        <taxon>Stenosarchaea group</taxon>
        <taxon>Methanomicrobia</taxon>
        <taxon>Methanosarcinales</taxon>
        <taxon>Methanosarcinaceae</taxon>
        <taxon>Methanosarcina</taxon>
    </lineage>
</organism>
<dbReference type="InterPro" id="IPR051396">
    <property type="entry name" value="Bact_Antivir_Def_Nuclease"/>
</dbReference>
<dbReference type="PANTHER" id="PTHR43581:SF4">
    <property type="entry name" value="ATP_GTP PHOSPHATASE"/>
    <property type="match status" value="1"/>
</dbReference>
<dbReference type="AlphaFoldDB" id="A0A0E3RBW3"/>
<dbReference type="Gene3D" id="3.40.50.300">
    <property type="entry name" value="P-loop containing nucleotide triphosphate hydrolases"/>
    <property type="match status" value="1"/>
</dbReference>
<gene>
    <name evidence="2" type="ORF">MSMAP_1389</name>
</gene>
<name>A0A0E3RBW3_METMZ</name>
<dbReference type="PATRIC" id="fig|1434115.4.peg.1763"/>
<dbReference type="SUPFAM" id="SSF52540">
    <property type="entry name" value="P-loop containing nucleoside triphosphate hydrolases"/>
    <property type="match status" value="1"/>
</dbReference>